<evidence type="ECO:0000256" key="1">
    <source>
        <dbReference type="SAM" id="MobiDB-lite"/>
    </source>
</evidence>
<comment type="caution">
    <text evidence="2">The sequence shown here is derived from an EMBL/GenBank/DDBJ whole genome shotgun (WGS) entry which is preliminary data.</text>
</comment>
<name>A0AA40ELL4_9PEZI</name>
<feature type="region of interest" description="Disordered" evidence="1">
    <location>
        <begin position="118"/>
        <end position="226"/>
    </location>
</feature>
<sequence length="226" mass="23698">MDDRPKLMKLVHGGESPNRVKYECAVGRGNLGLVFPDSSGSDGDGDGRGPKARYCDDLVGGGGASLVPEAAEAIAAAKIPQAQSQATAAGAYAGVGASDDGGGLQVNHFGDFTVSIETRRRPSIKCHSQGRGPARRKNAHPKRMVNLKHEGSPSGESFQPERSTSPTSVEGQPKRTGRRVRAGIYPVEIDEEERAGSSTHADPWIGSSSLPVGVVTKDLRPSCDQV</sequence>
<gene>
    <name evidence="2" type="ORF">B0T21DRAFT_345506</name>
</gene>
<reference evidence="2" key="1">
    <citation type="submission" date="2023-06" db="EMBL/GenBank/DDBJ databases">
        <title>Genome-scale phylogeny and comparative genomics of the fungal order Sordariales.</title>
        <authorList>
            <consortium name="Lawrence Berkeley National Laboratory"/>
            <person name="Hensen N."/>
            <person name="Bonometti L."/>
            <person name="Westerberg I."/>
            <person name="Brannstrom I.O."/>
            <person name="Guillou S."/>
            <person name="Cros-Aarteil S."/>
            <person name="Calhoun S."/>
            <person name="Haridas S."/>
            <person name="Kuo A."/>
            <person name="Mondo S."/>
            <person name="Pangilinan J."/>
            <person name="Riley R."/>
            <person name="Labutti K."/>
            <person name="Andreopoulos B."/>
            <person name="Lipzen A."/>
            <person name="Chen C."/>
            <person name="Yanf M."/>
            <person name="Daum C."/>
            <person name="Ng V."/>
            <person name="Clum A."/>
            <person name="Steindorff A."/>
            <person name="Ohm R."/>
            <person name="Martin F."/>
            <person name="Silar P."/>
            <person name="Natvig D."/>
            <person name="Lalanne C."/>
            <person name="Gautier V."/>
            <person name="Ament-Velasquez S.L."/>
            <person name="Kruys A."/>
            <person name="Hutchinson M.I."/>
            <person name="Powell A.J."/>
            <person name="Barry K."/>
            <person name="Miller A.N."/>
            <person name="Grigoriev I.V."/>
            <person name="Debuchy R."/>
            <person name="Gladieux P."/>
            <person name="Thoren M.H."/>
            <person name="Johannesson H."/>
        </authorList>
    </citation>
    <scope>NUCLEOTIDE SEQUENCE</scope>
    <source>
        <strain evidence="2">CBS 540.89</strain>
    </source>
</reference>
<feature type="compositionally biased region" description="Basic residues" evidence="1">
    <location>
        <begin position="133"/>
        <end position="146"/>
    </location>
</feature>
<dbReference type="AlphaFoldDB" id="A0AA40ELL4"/>
<feature type="compositionally biased region" description="Polar residues" evidence="1">
    <location>
        <begin position="196"/>
        <end position="210"/>
    </location>
</feature>
<proteinExistence type="predicted"/>
<feature type="compositionally biased region" description="Basic and acidic residues" evidence="1">
    <location>
        <begin position="217"/>
        <end position="226"/>
    </location>
</feature>
<feature type="compositionally biased region" description="Polar residues" evidence="1">
    <location>
        <begin position="154"/>
        <end position="170"/>
    </location>
</feature>
<protein>
    <submittedName>
        <fullName evidence="2">Uncharacterized protein</fullName>
    </submittedName>
</protein>
<dbReference type="Proteomes" id="UP001172159">
    <property type="component" value="Unassembled WGS sequence"/>
</dbReference>
<dbReference type="EMBL" id="JAUKTV010000003">
    <property type="protein sequence ID" value="KAK0741607.1"/>
    <property type="molecule type" value="Genomic_DNA"/>
</dbReference>
<accession>A0AA40ELL4</accession>
<keyword evidence="3" id="KW-1185">Reference proteome</keyword>
<evidence type="ECO:0000313" key="3">
    <source>
        <dbReference type="Proteomes" id="UP001172159"/>
    </source>
</evidence>
<evidence type="ECO:0000313" key="2">
    <source>
        <dbReference type="EMBL" id="KAK0741607.1"/>
    </source>
</evidence>
<organism evidence="2 3">
    <name type="scientific">Apiosordaria backusii</name>
    <dbReference type="NCBI Taxonomy" id="314023"/>
    <lineage>
        <taxon>Eukaryota</taxon>
        <taxon>Fungi</taxon>
        <taxon>Dikarya</taxon>
        <taxon>Ascomycota</taxon>
        <taxon>Pezizomycotina</taxon>
        <taxon>Sordariomycetes</taxon>
        <taxon>Sordariomycetidae</taxon>
        <taxon>Sordariales</taxon>
        <taxon>Lasiosphaeriaceae</taxon>
        <taxon>Apiosordaria</taxon>
    </lineage>
</organism>